<dbReference type="GO" id="GO:0015031">
    <property type="term" value="P:protein transport"/>
    <property type="evidence" value="ECO:0007669"/>
    <property type="project" value="UniProtKB-KW"/>
</dbReference>
<evidence type="ECO:0000256" key="4">
    <source>
        <dbReference type="ARBA" id="ARBA00022927"/>
    </source>
</evidence>
<evidence type="ECO:0000259" key="11">
    <source>
        <dbReference type="Pfam" id="PF09177"/>
    </source>
</evidence>
<evidence type="ECO:0000256" key="2">
    <source>
        <dbReference type="ARBA" id="ARBA00022448"/>
    </source>
</evidence>
<gene>
    <name evidence="12" type="ORF">Fcan01_12552</name>
</gene>
<evidence type="ECO:0000313" key="13">
    <source>
        <dbReference type="Proteomes" id="UP000198287"/>
    </source>
</evidence>
<dbReference type="FunFam" id="1.20.58.90:FF:000004">
    <property type="entry name" value="Syntaxin 10"/>
    <property type="match status" value="1"/>
</dbReference>
<keyword evidence="9" id="KW-0175">Coiled coil</keyword>
<keyword evidence="3 10" id="KW-0812">Transmembrane</keyword>
<evidence type="ECO:0000256" key="10">
    <source>
        <dbReference type="SAM" id="Phobius"/>
    </source>
</evidence>
<feature type="domain" description="Syntaxin 6/10/61 N-terminal" evidence="11">
    <location>
        <begin position="5"/>
        <end position="96"/>
    </location>
</feature>
<reference evidence="12 13" key="1">
    <citation type="submission" date="2015-12" db="EMBL/GenBank/DDBJ databases">
        <title>The genome of Folsomia candida.</title>
        <authorList>
            <person name="Faddeeva A."/>
            <person name="Derks M.F."/>
            <person name="Anvar Y."/>
            <person name="Smit S."/>
            <person name="Van Straalen N."/>
            <person name="Roelofs D."/>
        </authorList>
    </citation>
    <scope>NUCLEOTIDE SEQUENCE [LARGE SCALE GENOMIC DNA]</scope>
    <source>
        <strain evidence="12 13">VU population</strain>
        <tissue evidence="12">Whole body</tissue>
    </source>
</reference>
<evidence type="ECO:0000256" key="9">
    <source>
        <dbReference type="SAM" id="Coils"/>
    </source>
</evidence>
<keyword evidence="4" id="KW-0653">Protein transport</keyword>
<dbReference type="SUPFAM" id="SSF47661">
    <property type="entry name" value="t-snare proteins"/>
    <property type="match status" value="1"/>
</dbReference>
<dbReference type="InterPro" id="IPR015260">
    <property type="entry name" value="Syntaxin-6/10/61_N"/>
</dbReference>
<evidence type="ECO:0000256" key="8">
    <source>
        <dbReference type="ARBA" id="ARBA00037801"/>
    </source>
</evidence>
<dbReference type="Proteomes" id="UP000198287">
    <property type="component" value="Unassembled WGS sequence"/>
</dbReference>
<dbReference type="OrthoDB" id="546861at2759"/>
<evidence type="ECO:0000313" key="12">
    <source>
        <dbReference type="EMBL" id="OXA52770.1"/>
    </source>
</evidence>
<comment type="similarity">
    <text evidence="1">Belongs to the syntaxin family.</text>
</comment>
<dbReference type="GO" id="GO:0005794">
    <property type="term" value="C:Golgi apparatus"/>
    <property type="evidence" value="ECO:0007669"/>
    <property type="project" value="UniProtKB-SubCell"/>
</dbReference>
<feature type="transmembrane region" description="Helical" evidence="10">
    <location>
        <begin position="191"/>
        <end position="214"/>
    </location>
</feature>
<dbReference type="AlphaFoldDB" id="A0A226E615"/>
<dbReference type="GO" id="GO:0016020">
    <property type="term" value="C:membrane"/>
    <property type="evidence" value="ECO:0007669"/>
    <property type="project" value="InterPro"/>
</dbReference>
<evidence type="ECO:0000256" key="5">
    <source>
        <dbReference type="ARBA" id="ARBA00022989"/>
    </source>
</evidence>
<keyword evidence="7 10" id="KW-0472">Membrane</keyword>
<dbReference type="STRING" id="158441.A0A226E615"/>
<evidence type="ECO:0000256" key="1">
    <source>
        <dbReference type="ARBA" id="ARBA00009063"/>
    </source>
</evidence>
<organism evidence="12 13">
    <name type="scientific">Folsomia candida</name>
    <name type="common">Springtail</name>
    <dbReference type="NCBI Taxonomy" id="158441"/>
    <lineage>
        <taxon>Eukaryota</taxon>
        <taxon>Metazoa</taxon>
        <taxon>Ecdysozoa</taxon>
        <taxon>Arthropoda</taxon>
        <taxon>Hexapoda</taxon>
        <taxon>Collembola</taxon>
        <taxon>Entomobryomorpha</taxon>
        <taxon>Isotomoidea</taxon>
        <taxon>Isotomidae</taxon>
        <taxon>Proisotominae</taxon>
        <taxon>Folsomia</taxon>
    </lineage>
</organism>
<dbReference type="CDD" id="cd21443">
    <property type="entry name" value="SNARE_NTD_STX6_STX10"/>
    <property type="match status" value="1"/>
</dbReference>
<protein>
    <submittedName>
        <fullName evidence="12">Syntaxin-10</fullName>
    </submittedName>
</protein>
<comment type="subcellular location">
    <subcellularLocation>
        <location evidence="8">Golgi apparatus</location>
        <location evidence="8">trans-Golgi network membrane</location>
        <topology evidence="8">Single-pass type IV membrane protein</topology>
    </subcellularLocation>
</comment>
<comment type="caution">
    <text evidence="12">The sequence shown here is derived from an EMBL/GenBank/DDBJ whole genome shotgun (WGS) entry which is preliminary data.</text>
</comment>
<evidence type="ECO:0000256" key="3">
    <source>
        <dbReference type="ARBA" id="ARBA00022692"/>
    </source>
</evidence>
<evidence type="ECO:0000256" key="6">
    <source>
        <dbReference type="ARBA" id="ARBA00023034"/>
    </source>
</evidence>
<keyword evidence="6" id="KW-0333">Golgi apparatus</keyword>
<name>A0A226E615_FOLCA</name>
<keyword evidence="2" id="KW-0813">Transport</keyword>
<keyword evidence="5 10" id="KW-1133">Transmembrane helix</keyword>
<accession>A0A226E615</accession>
<dbReference type="InterPro" id="IPR010989">
    <property type="entry name" value="SNARE"/>
</dbReference>
<dbReference type="Gene3D" id="1.20.58.90">
    <property type="match status" value="1"/>
</dbReference>
<feature type="coiled-coil region" evidence="9">
    <location>
        <begin position="43"/>
        <end position="105"/>
    </location>
</feature>
<evidence type="ECO:0000256" key="7">
    <source>
        <dbReference type="ARBA" id="ARBA00023136"/>
    </source>
</evidence>
<dbReference type="GO" id="GO:0048193">
    <property type="term" value="P:Golgi vesicle transport"/>
    <property type="evidence" value="ECO:0007669"/>
    <property type="project" value="InterPro"/>
</dbReference>
<dbReference type="EMBL" id="LNIX01000006">
    <property type="protein sequence ID" value="OXA52770.1"/>
    <property type="molecule type" value="Genomic_DNA"/>
</dbReference>
<proteinExistence type="inferred from homology"/>
<keyword evidence="13" id="KW-1185">Reference proteome</keyword>
<sequence>MSLDDPFIVVKDEVCKALGRTRELFQHWSENCQGSNEVSEWVASQLRNGLRSLEWDLDDLEATLAIAKRQGLRDNKEISSRLNFIIKTRQEIQNIKDELNLKREDWDTSARQPESPRCGNKKAKYTKLENESPEKVVVVSSSNTLCVECDENALMLEDFGQEVDLIGTEDGSNRSFLWTRLKYVPIGRKTWIILAVLVLAFICSFTSLVVVFVYNRR</sequence>
<dbReference type="Pfam" id="PF09177">
    <property type="entry name" value="STX6_10_61_N"/>
    <property type="match status" value="1"/>
</dbReference>